<proteinExistence type="predicted"/>
<name>A0A2W1MYK7_9FLAO</name>
<evidence type="ECO:0000313" key="1">
    <source>
        <dbReference type="EMBL" id="PZE16300.1"/>
    </source>
</evidence>
<dbReference type="RefSeq" id="WP_111063998.1">
    <property type="nucleotide sequence ID" value="NZ_JBHUCU010000006.1"/>
</dbReference>
<dbReference type="Proteomes" id="UP000249248">
    <property type="component" value="Unassembled WGS sequence"/>
</dbReference>
<reference evidence="1 2" key="1">
    <citation type="submission" date="2018-06" db="EMBL/GenBank/DDBJ databases">
        <title>The draft genome sequence of Crocinitomix sp. SM1701.</title>
        <authorList>
            <person name="Zhang X."/>
        </authorList>
    </citation>
    <scope>NUCLEOTIDE SEQUENCE [LARGE SCALE GENOMIC DNA]</scope>
    <source>
        <strain evidence="1 2">SM1701</strain>
    </source>
</reference>
<protein>
    <submittedName>
        <fullName evidence="1">Uncharacterized protein</fullName>
    </submittedName>
</protein>
<evidence type="ECO:0000313" key="2">
    <source>
        <dbReference type="Proteomes" id="UP000249248"/>
    </source>
</evidence>
<keyword evidence="2" id="KW-1185">Reference proteome</keyword>
<gene>
    <name evidence="1" type="ORF">DNU06_13380</name>
</gene>
<organism evidence="1 2">
    <name type="scientific">Putridiphycobacter roseus</name>
    <dbReference type="NCBI Taxonomy" id="2219161"/>
    <lineage>
        <taxon>Bacteria</taxon>
        <taxon>Pseudomonadati</taxon>
        <taxon>Bacteroidota</taxon>
        <taxon>Flavobacteriia</taxon>
        <taxon>Flavobacteriales</taxon>
        <taxon>Crocinitomicaceae</taxon>
        <taxon>Putridiphycobacter</taxon>
    </lineage>
</organism>
<sequence>MNGQGFVKTNDIFLEYYPFNRSKVCPAIHLRLEMAFNLFLCGFNGEFEVLTGDNLLAQNYDNLSLNVAYIIHTKNRINSKLK</sequence>
<accession>A0A2W1MYK7</accession>
<dbReference type="EMBL" id="QKSB01000009">
    <property type="protein sequence ID" value="PZE16300.1"/>
    <property type="molecule type" value="Genomic_DNA"/>
</dbReference>
<dbReference type="AlphaFoldDB" id="A0A2W1MYK7"/>
<comment type="caution">
    <text evidence="1">The sequence shown here is derived from an EMBL/GenBank/DDBJ whole genome shotgun (WGS) entry which is preliminary data.</text>
</comment>